<dbReference type="GO" id="GO:0097729">
    <property type="term" value="C:9+2 motile cilium"/>
    <property type="evidence" value="ECO:0007669"/>
    <property type="project" value="TreeGrafter"/>
</dbReference>
<reference evidence="2" key="1">
    <citation type="submission" date="2020-04" db="EMBL/GenBank/DDBJ databases">
        <authorList>
            <person name="Neveu A P."/>
        </authorList>
    </citation>
    <scope>NUCLEOTIDE SEQUENCE</scope>
    <source>
        <tissue evidence="2">Whole embryo</tissue>
    </source>
</reference>
<accession>A0A6F9D9X0</accession>
<dbReference type="InterPro" id="IPR029676">
    <property type="entry name" value="CFAP221"/>
</dbReference>
<evidence type="ECO:0000256" key="1">
    <source>
        <dbReference type="SAM" id="MobiDB-lite"/>
    </source>
</evidence>
<dbReference type="PANTHER" id="PTHR46500">
    <property type="entry name" value="CILIA- AND FLAGELLA-ASSOCIATED PROTEIN 221"/>
    <property type="match status" value="1"/>
</dbReference>
<dbReference type="EMBL" id="LR783871">
    <property type="protein sequence ID" value="CAB3230180.1"/>
    <property type="molecule type" value="mRNA"/>
</dbReference>
<dbReference type="GO" id="GO:0003341">
    <property type="term" value="P:cilium movement"/>
    <property type="evidence" value="ECO:0007669"/>
    <property type="project" value="InterPro"/>
</dbReference>
<feature type="compositionally biased region" description="Low complexity" evidence="1">
    <location>
        <begin position="151"/>
        <end position="160"/>
    </location>
</feature>
<name>A0A6F9D9X0_9ASCI</name>
<evidence type="ECO:0000313" key="2">
    <source>
        <dbReference type="EMBL" id="CAB3230180.1"/>
    </source>
</evidence>
<feature type="region of interest" description="Disordered" evidence="1">
    <location>
        <begin position="140"/>
        <end position="161"/>
    </location>
</feature>
<proteinExistence type="evidence at transcript level"/>
<feature type="compositionally biased region" description="Polar residues" evidence="1">
    <location>
        <begin position="470"/>
        <end position="494"/>
    </location>
</feature>
<dbReference type="PANTHER" id="PTHR46500:SF1">
    <property type="entry name" value="CILIA- AND FLAGELLA-ASSOCIATED PROTEIN 221"/>
    <property type="match status" value="1"/>
</dbReference>
<feature type="compositionally biased region" description="Basic and acidic residues" evidence="1">
    <location>
        <begin position="140"/>
        <end position="150"/>
    </location>
</feature>
<organism evidence="2">
    <name type="scientific">Phallusia mammillata</name>
    <dbReference type="NCBI Taxonomy" id="59560"/>
    <lineage>
        <taxon>Eukaryota</taxon>
        <taxon>Metazoa</taxon>
        <taxon>Chordata</taxon>
        <taxon>Tunicata</taxon>
        <taxon>Ascidiacea</taxon>
        <taxon>Phlebobranchia</taxon>
        <taxon>Ascidiidae</taxon>
        <taxon>Phallusia</taxon>
    </lineage>
</organism>
<sequence>MSGIVPGEGETDIIVTYTPKEYVTANMTIQLSISQFNTEPMPCHITASCTPVVKQITAKSIKDLDDLYKQTKIFDPRCISPLQMARRRQKSTYRKLPEREVEYEGFQFPTKLNTQHAVNSVLMQEKGKLKVKDLREAVLAKSDSKEDSSKSSDSLSAAESTRQMKEAAFEKIVRQDVVEERANQLRWQVHLGLDPISDEARVAIAEQRKNASFVYKYTKRKEPFVDQELLRPSGKRTCQRTRRKANETNRQAAHFDLYKNNSWSVRHRALSRFQQAARTVLIRCRADKKVKMLQKMVEDFKAGITPDQFPVVGSTVDLPTGTSPFQVEVHDHNGFELCDPTDALSSAFTPTNVKPFTFPVYVSPDTKDDIAPDALGEVPYKPTEVMAQRDVPYQKLVVPKYYELAGYTRHSVYECLKNYVPPGLVRQLRVGAEDEIIRGTFAPQAIFGDEKTTKEAPSVLSAEEAPLTLSDSVSMGPSEAGNSTKSVEKQSSSGLIPPSGLFKNPPTHRLYIFNRMPGIVEHSIPLEHSEIDPDFHLCPIPRYTMLPKAKKFLNRQDVIKGTMLWKKFSSHGLNYLSNTPTLSNTWLPRWSDCLSQAMTPHCTPELLMELPEDDKQNLLTEEEASGGAFPLLTAAMVASHFPTEKDLLQEYNKLMEEEGSPKKEEYISSSRFPTYNSDCATRLGTTMRDEREMLEASSKGIYNKLGERTSELAKLCDFDLDD</sequence>
<dbReference type="AlphaFoldDB" id="A0A6F9D9X0"/>
<gene>
    <name evidence="2" type="primary">Cfap221</name>
</gene>
<dbReference type="GO" id="GO:0044458">
    <property type="term" value="P:motile cilium assembly"/>
    <property type="evidence" value="ECO:0007669"/>
    <property type="project" value="TreeGrafter"/>
</dbReference>
<feature type="region of interest" description="Disordered" evidence="1">
    <location>
        <begin position="470"/>
        <end position="499"/>
    </location>
</feature>
<protein>
    <submittedName>
        <fullName evidence="2">Primary ciliary dyskinesia protein 1-like</fullName>
    </submittedName>
</protein>